<evidence type="ECO:0000313" key="2">
    <source>
        <dbReference type="EMBL" id="PKV79986.1"/>
    </source>
</evidence>
<dbReference type="Proteomes" id="UP000233766">
    <property type="component" value="Unassembled WGS sequence"/>
</dbReference>
<evidence type="ECO:0000256" key="1">
    <source>
        <dbReference type="ARBA" id="ARBA00006479"/>
    </source>
</evidence>
<keyword evidence="2" id="KW-0418">Kinase</keyword>
<accession>A0A2N3VEH1</accession>
<dbReference type="InterPro" id="IPR036390">
    <property type="entry name" value="WH_DNA-bd_sf"/>
</dbReference>
<dbReference type="InterPro" id="IPR000600">
    <property type="entry name" value="ROK"/>
</dbReference>
<gene>
    <name evidence="2" type="ORF">ATK86_4402</name>
</gene>
<organism evidence="2 3">
    <name type="scientific">Nocardia fluminea</name>
    <dbReference type="NCBI Taxonomy" id="134984"/>
    <lineage>
        <taxon>Bacteria</taxon>
        <taxon>Bacillati</taxon>
        <taxon>Actinomycetota</taxon>
        <taxon>Actinomycetes</taxon>
        <taxon>Mycobacteriales</taxon>
        <taxon>Nocardiaceae</taxon>
        <taxon>Nocardia</taxon>
    </lineage>
</organism>
<comment type="caution">
    <text evidence="2">The sequence shown here is derived from an EMBL/GenBank/DDBJ whole genome shotgun (WGS) entry which is preliminary data.</text>
</comment>
<dbReference type="AlphaFoldDB" id="A0A2N3VEH1"/>
<dbReference type="InterPro" id="IPR036388">
    <property type="entry name" value="WH-like_DNA-bd_sf"/>
</dbReference>
<proteinExistence type="inferred from homology"/>
<dbReference type="PANTHER" id="PTHR18964:SF149">
    <property type="entry name" value="BIFUNCTIONAL UDP-N-ACETYLGLUCOSAMINE 2-EPIMERASE_N-ACETYLMANNOSAMINE KINASE"/>
    <property type="match status" value="1"/>
</dbReference>
<dbReference type="PANTHER" id="PTHR18964">
    <property type="entry name" value="ROK (REPRESSOR, ORF, KINASE) FAMILY"/>
    <property type="match status" value="1"/>
</dbReference>
<name>A0A2N3VEH1_9NOCA</name>
<sequence length="381" mass="39472">MMARWRMANSSAGAVLRAVLDLGSAPRSVVARHAGVSPATVTWQSRALVEAGLLVELPESPGPGGVGRPHSPIALDAVGNVVIAVHIAAVQITVAVVDIAGSVLHSEQVPHRSHAPYDILDAVLARVRAVGADLAGQVRIRGLGVAIGGRVDTATGSVVEHSYLRWRDVPVREYLGARTGLPVSVDSHTRATVYAEQLFGRLRGSASSIVLFVGNVIDAAIAVHGRVHCGPHFGAGSIARLLGTTDRFGLEGLGDHALLARAEAAGRYDGFSGLVAAAAAGGPERAYFLERASVMGEVAAALIDLIDPEALVLVDRGLITVPGVREAYDEAVRTHSAIGADPAEVIFESTFPGRVLVMAAAGVVLRELFSDPLSTVVAQAV</sequence>
<reference evidence="2 3" key="1">
    <citation type="submission" date="2017-12" db="EMBL/GenBank/DDBJ databases">
        <title>Sequencing the genomes of 1000 Actinobacteria strains.</title>
        <authorList>
            <person name="Klenk H.-P."/>
        </authorList>
    </citation>
    <scope>NUCLEOTIDE SEQUENCE [LARGE SCALE GENOMIC DNA]</scope>
    <source>
        <strain evidence="2 3">DSM 44489</strain>
    </source>
</reference>
<dbReference type="SUPFAM" id="SSF46785">
    <property type="entry name" value="Winged helix' DNA-binding domain"/>
    <property type="match status" value="1"/>
</dbReference>
<keyword evidence="2" id="KW-0808">Transferase</keyword>
<protein>
    <submittedName>
        <fullName evidence="2">Putative NBD/HSP70 family sugar kinase</fullName>
    </submittedName>
</protein>
<dbReference type="EMBL" id="PJMW01000002">
    <property type="protein sequence ID" value="PKV79986.1"/>
    <property type="molecule type" value="Genomic_DNA"/>
</dbReference>
<dbReference type="Pfam" id="PF00480">
    <property type="entry name" value="ROK"/>
    <property type="match status" value="1"/>
</dbReference>
<dbReference type="Gene3D" id="3.30.420.40">
    <property type="match status" value="2"/>
</dbReference>
<comment type="similarity">
    <text evidence="1">Belongs to the ROK (NagC/XylR) family.</text>
</comment>
<keyword evidence="3" id="KW-1185">Reference proteome</keyword>
<dbReference type="InterPro" id="IPR043129">
    <property type="entry name" value="ATPase_NBD"/>
</dbReference>
<dbReference type="Gene3D" id="1.10.10.10">
    <property type="entry name" value="Winged helix-like DNA-binding domain superfamily/Winged helix DNA-binding domain"/>
    <property type="match status" value="1"/>
</dbReference>
<dbReference type="SUPFAM" id="SSF53067">
    <property type="entry name" value="Actin-like ATPase domain"/>
    <property type="match status" value="1"/>
</dbReference>
<evidence type="ECO:0000313" key="3">
    <source>
        <dbReference type="Proteomes" id="UP000233766"/>
    </source>
</evidence>
<dbReference type="GO" id="GO:0016301">
    <property type="term" value="F:kinase activity"/>
    <property type="evidence" value="ECO:0007669"/>
    <property type="project" value="UniProtKB-KW"/>
</dbReference>